<comment type="cofactor">
    <cofactor evidence="5">
        <name>Ni(2+)</name>
        <dbReference type="ChEBI" id="CHEBI:49786"/>
    </cofactor>
</comment>
<comment type="catalytic activity">
    <reaction evidence="4 5">
        <text>(S)-ureidoglycolate = urea + glyoxylate</text>
        <dbReference type="Rhea" id="RHEA:11304"/>
        <dbReference type="ChEBI" id="CHEBI:16199"/>
        <dbReference type="ChEBI" id="CHEBI:36655"/>
        <dbReference type="ChEBI" id="CHEBI:57296"/>
        <dbReference type="EC" id="4.3.2.3"/>
    </reaction>
</comment>
<dbReference type="GO" id="GO:0004848">
    <property type="term" value="F:ureidoglycolate hydrolase activity"/>
    <property type="evidence" value="ECO:0007669"/>
    <property type="project" value="InterPro"/>
</dbReference>
<dbReference type="CDD" id="cd20298">
    <property type="entry name" value="cupin_UAH"/>
    <property type="match status" value="1"/>
</dbReference>
<evidence type="ECO:0000256" key="4">
    <source>
        <dbReference type="ARBA" id="ARBA00047684"/>
    </source>
</evidence>
<dbReference type="NCBIfam" id="NF009932">
    <property type="entry name" value="PRK13395.1"/>
    <property type="match status" value="1"/>
</dbReference>
<dbReference type="Proteomes" id="UP000287687">
    <property type="component" value="Unassembled WGS sequence"/>
</dbReference>
<dbReference type="InterPro" id="IPR007247">
    <property type="entry name" value="Ureidogly_lyase"/>
</dbReference>
<dbReference type="RefSeq" id="WP_128442707.1">
    <property type="nucleotide sequence ID" value="NZ_SBIP01000002.1"/>
</dbReference>
<comment type="subunit">
    <text evidence="1 5">Homodimer.</text>
</comment>
<evidence type="ECO:0000313" key="6">
    <source>
        <dbReference type="EMBL" id="RWX78730.1"/>
    </source>
</evidence>
<dbReference type="PIRSF" id="PIRSF017306">
    <property type="entry name" value="Ureidogly_hydro"/>
    <property type="match status" value="1"/>
</dbReference>
<dbReference type="Pfam" id="PF04115">
    <property type="entry name" value="Ureidogly_lyase"/>
    <property type="match status" value="1"/>
</dbReference>
<protein>
    <recommendedName>
        <fullName evidence="5">Ureidoglycolate lyase</fullName>
        <ecNumber evidence="5">4.3.2.3</ecNumber>
    </recommendedName>
    <alternativeName>
        <fullName evidence="5">Ureidoglycolatase</fullName>
    </alternativeName>
</protein>
<dbReference type="InterPro" id="IPR024060">
    <property type="entry name" value="Ureidoglycolate_lyase_dom_sf"/>
</dbReference>
<evidence type="ECO:0000256" key="2">
    <source>
        <dbReference type="ARBA" id="ARBA00022631"/>
    </source>
</evidence>
<gene>
    <name evidence="5" type="primary">allA</name>
    <name evidence="6" type="ORF">EPK99_09055</name>
</gene>
<name>A0A444LI48_9HYPH</name>
<dbReference type="GO" id="GO:0000256">
    <property type="term" value="P:allantoin catabolic process"/>
    <property type="evidence" value="ECO:0007669"/>
    <property type="project" value="UniProtKB-UniRule"/>
</dbReference>
<keyword evidence="2 5" id="KW-0659">Purine metabolism</keyword>
<reference evidence="6 7" key="1">
    <citation type="submission" date="2019-01" db="EMBL/GenBank/DDBJ databases">
        <title>The draft genome of Rhizobium sp. 24NR.</title>
        <authorList>
            <person name="Liu L."/>
            <person name="Liang L."/>
            <person name="Shi S."/>
            <person name="Xu L."/>
            <person name="Wang X."/>
            <person name="Li L."/>
            <person name="Zhang X."/>
        </authorList>
    </citation>
    <scope>NUCLEOTIDE SEQUENCE [LARGE SCALE GENOMIC DNA]</scope>
    <source>
        <strain evidence="6 7">24NR</strain>
    </source>
</reference>
<organism evidence="6 7">
    <name type="scientific">Neorhizobium lilium</name>
    <dbReference type="NCBI Taxonomy" id="2503024"/>
    <lineage>
        <taxon>Bacteria</taxon>
        <taxon>Pseudomonadati</taxon>
        <taxon>Pseudomonadota</taxon>
        <taxon>Alphaproteobacteria</taxon>
        <taxon>Hyphomicrobiales</taxon>
        <taxon>Rhizobiaceae</taxon>
        <taxon>Rhizobium/Agrobacterium group</taxon>
        <taxon>Neorhizobium</taxon>
    </lineage>
</organism>
<dbReference type="AlphaFoldDB" id="A0A444LI48"/>
<comment type="function">
    <text evidence="5">Catalyzes the catabolism of the allantoin degradation intermediate (S)-ureidoglycolate, generating urea and glyoxylate. Involved in the utilization of allantoin as nitrogen source.</text>
</comment>
<dbReference type="InterPro" id="IPR047233">
    <property type="entry name" value="UAH_cupin"/>
</dbReference>
<evidence type="ECO:0000256" key="5">
    <source>
        <dbReference type="HAMAP-Rule" id="MF_00616"/>
    </source>
</evidence>
<keyword evidence="7" id="KW-1185">Reference proteome</keyword>
<evidence type="ECO:0000313" key="7">
    <source>
        <dbReference type="Proteomes" id="UP000287687"/>
    </source>
</evidence>
<dbReference type="EMBL" id="SBIP01000002">
    <property type="protein sequence ID" value="RWX78730.1"/>
    <property type="molecule type" value="Genomic_DNA"/>
</dbReference>
<comment type="pathway">
    <text evidence="5">Nitrogen metabolism; (S)-allantoin degradation.</text>
</comment>
<dbReference type="EC" id="4.3.2.3" evidence="5"/>
<dbReference type="HAMAP" id="MF_00616">
    <property type="entry name" value="Ureidogly_lyase"/>
    <property type="match status" value="1"/>
</dbReference>
<comment type="caution">
    <text evidence="6">The sequence shown here is derived from an EMBL/GenBank/DDBJ whole genome shotgun (WGS) entry which is preliminary data.</text>
</comment>
<dbReference type="Gene3D" id="2.60.120.480">
    <property type="entry name" value="Ureidoglycolate hydrolase"/>
    <property type="match status" value="1"/>
</dbReference>
<dbReference type="InterPro" id="IPR011051">
    <property type="entry name" value="RmlC_Cupin_sf"/>
</dbReference>
<evidence type="ECO:0000256" key="3">
    <source>
        <dbReference type="ARBA" id="ARBA00023239"/>
    </source>
</evidence>
<dbReference type="SUPFAM" id="SSF51182">
    <property type="entry name" value="RmlC-like cupins"/>
    <property type="match status" value="1"/>
</dbReference>
<dbReference type="PANTHER" id="PTHR21221">
    <property type="entry name" value="UREIDOGLYCOLATE HYDROLASE"/>
    <property type="match status" value="1"/>
</dbReference>
<dbReference type="UniPathway" id="UPA00395"/>
<accession>A0A444LI48</accession>
<dbReference type="OrthoDB" id="9804602at2"/>
<dbReference type="PANTHER" id="PTHR21221:SF1">
    <property type="entry name" value="UREIDOGLYCOLATE LYASE"/>
    <property type="match status" value="1"/>
</dbReference>
<proteinExistence type="inferred from homology"/>
<dbReference type="GO" id="GO:0006145">
    <property type="term" value="P:purine nucleobase catabolic process"/>
    <property type="evidence" value="ECO:0007669"/>
    <property type="project" value="UniProtKB-UniRule"/>
</dbReference>
<sequence>MSEYLPIHPLTKQAFLPYGDVIEADPSTMRLINGGTTERYHALAEPVVTGEPERLIFSIFRGKPRAFPYALTMMERHPHASQSFMPLSGRPFLVAVSDDVDGRPGQPKVFLVQAHQGVNYFPKTWHHPLMVLGEVSDFLVVDRDNTKQNLEEQTLERPYMIAEPTL</sequence>
<keyword evidence="3 5" id="KW-0456">Lyase</keyword>
<comment type="similarity">
    <text evidence="5">Belongs to the ureidoglycolate lyase family.</text>
</comment>
<evidence type="ECO:0000256" key="1">
    <source>
        <dbReference type="ARBA" id="ARBA00011738"/>
    </source>
</evidence>
<dbReference type="GO" id="GO:0050385">
    <property type="term" value="F:ureidoglycolate lyase activity"/>
    <property type="evidence" value="ECO:0007669"/>
    <property type="project" value="UniProtKB-UniRule"/>
</dbReference>
<dbReference type="InterPro" id="IPR023525">
    <property type="entry name" value="Ureidogly_lyase_bac"/>
</dbReference>